<evidence type="ECO:0000256" key="4">
    <source>
        <dbReference type="RuleBase" id="RU361279"/>
    </source>
</evidence>
<protein>
    <recommendedName>
        <fullName evidence="4">5-formyltetrahydrofolate cyclo-ligase</fullName>
        <ecNumber evidence="4">6.3.3.2</ecNumber>
    </recommendedName>
</protein>
<keyword evidence="4" id="KW-0460">Magnesium</keyword>
<comment type="caution">
    <text evidence="5">The sequence shown here is derived from an EMBL/GenBank/DDBJ whole genome shotgun (WGS) entry which is preliminary data.</text>
</comment>
<name>A0ABP6PJ75_9ACTN</name>
<organism evidence="5 6">
    <name type="scientific">Blastococcus jejuensis</name>
    <dbReference type="NCBI Taxonomy" id="351224"/>
    <lineage>
        <taxon>Bacteria</taxon>
        <taxon>Bacillati</taxon>
        <taxon>Actinomycetota</taxon>
        <taxon>Actinomycetes</taxon>
        <taxon>Geodermatophilales</taxon>
        <taxon>Geodermatophilaceae</taxon>
        <taxon>Blastococcus</taxon>
    </lineage>
</organism>
<keyword evidence="3 4" id="KW-0067">ATP-binding</keyword>
<dbReference type="InterPro" id="IPR037171">
    <property type="entry name" value="NagB/RpiA_transferase-like"/>
</dbReference>
<gene>
    <name evidence="5" type="ORF">GCM10010531_35260</name>
</gene>
<comment type="similarity">
    <text evidence="1 4">Belongs to the 5-formyltetrahydrofolate cyclo-ligase family.</text>
</comment>
<reference evidence="6" key="1">
    <citation type="journal article" date="2019" name="Int. J. Syst. Evol. Microbiol.">
        <title>The Global Catalogue of Microorganisms (GCM) 10K type strain sequencing project: providing services to taxonomists for standard genome sequencing and annotation.</title>
        <authorList>
            <consortium name="The Broad Institute Genomics Platform"/>
            <consortium name="The Broad Institute Genome Sequencing Center for Infectious Disease"/>
            <person name="Wu L."/>
            <person name="Ma J."/>
        </authorList>
    </citation>
    <scope>NUCLEOTIDE SEQUENCE [LARGE SCALE GENOMIC DNA]</scope>
    <source>
        <strain evidence="6">JCM 15614</strain>
    </source>
</reference>
<keyword evidence="4" id="KW-0479">Metal-binding</keyword>
<dbReference type="RefSeq" id="WP_344690320.1">
    <property type="nucleotide sequence ID" value="NZ_BAAAVV010000010.1"/>
</dbReference>
<evidence type="ECO:0000313" key="6">
    <source>
        <dbReference type="Proteomes" id="UP001499924"/>
    </source>
</evidence>
<dbReference type="NCBIfam" id="TIGR02727">
    <property type="entry name" value="MTHFS_bact"/>
    <property type="match status" value="1"/>
</dbReference>
<comment type="catalytic activity">
    <reaction evidence="4">
        <text>(6S)-5-formyl-5,6,7,8-tetrahydrofolate + ATP = (6R)-5,10-methenyltetrahydrofolate + ADP + phosphate</text>
        <dbReference type="Rhea" id="RHEA:10488"/>
        <dbReference type="ChEBI" id="CHEBI:30616"/>
        <dbReference type="ChEBI" id="CHEBI:43474"/>
        <dbReference type="ChEBI" id="CHEBI:57455"/>
        <dbReference type="ChEBI" id="CHEBI:57457"/>
        <dbReference type="ChEBI" id="CHEBI:456216"/>
        <dbReference type="EC" id="6.3.3.2"/>
    </reaction>
</comment>
<keyword evidence="6" id="KW-1185">Reference proteome</keyword>
<dbReference type="EMBL" id="BAAAVV010000010">
    <property type="protein sequence ID" value="GAA3178353.1"/>
    <property type="molecule type" value="Genomic_DNA"/>
</dbReference>
<dbReference type="PANTHER" id="PTHR23407">
    <property type="entry name" value="ATPASE INHIBITOR/5-FORMYLTETRAHYDROFOLATE CYCLO-LIGASE"/>
    <property type="match status" value="1"/>
</dbReference>
<evidence type="ECO:0000256" key="2">
    <source>
        <dbReference type="ARBA" id="ARBA00022741"/>
    </source>
</evidence>
<dbReference type="InterPro" id="IPR002698">
    <property type="entry name" value="FTHF_cligase"/>
</dbReference>
<dbReference type="EC" id="6.3.3.2" evidence="4"/>
<dbReference type="SUPFAM" id="SSF100950">
    <property type="entry name" value="NagB/RpiA/CoA transferase-like"/>
    <property type="match status" value="1"/>
</dbReference>
<evidence type="ECO:0000313" key="5">
    <source>
        <dbReference type="EMBL" id="GAA3178353.1"/>
    </source>
</evidence>
<accession>A0ABP6PJ75</accession>
<keyword evidence="2 4" id="KW-0547">Nucleotide-binding</keyword>
<evidence type="ECO:0000256" key="3">
    <source>
        <dbReference type="ARBA" id="ARBA00022840"/>
    </source>
</evidence>
<dbReference type="PANTHER" id="PTHR23407:SF1">
    <property type="entry name" value="5-FORMYLTETRAHYDROFOLATE CYCLO-LIGASE"/>
    <property type="match status" value="1"/>
</dbReference>
<comment type="cofactor">
    <cofactor evidence="4">
        <name>Mg(2+)</name>
        <dbReference type="ChEBI" id="CHEBI:18420"/>
    </cofactor>
</comment>
<proteinExistence type="inferred from homology"/>
<dbReference type="Gene3D" id="3.40.50.10420">
    <property type="entry name" value="NagB/RpiA/CoA transferase-like"/>
    <property type="match status" value="1"/>
</dbReference>
<dbReference type="PIRSF" id="PIRSF006806">
    <property type="entry name" value="FTHF_cligase"/>
    <property type="match status" value="1"/>
</dbReference>
<dbReference type="Pfam" id="PF01812">
    <property type="entry name" value="5-FTHF_cyc-lig"/>
    <property type="match status" value="1"/>
</dbReference>
<evidence type="ECO:0000256" key="1">
    <source>
        <dbReference type="ARBA" id="ARBA00010638"/>
    </source>
</evidence>
<dbReference type="Proteomes" id="UP001499924">
    <property type="component" value="Unassembled WGS sequence"/>
</dbReference>
<sequence>MPTGPEVKSELRARLLARRRQRPAAERASAAAALTRALQAGLAGAATVAAFVPDETEPGAGALPGALSRPGTRVLLPVVPDTGRELRWAVDTGRLAPGRFGLLEPTGPRLEPAAIGEADVVVVPALAVARDGARLGRGGGYYDRALPLARDDAVLVALVFDDELVDALPVERHDRRVTAVVTPSGGWQALPTSQ</sequence>
<dbReference type="InterPro" id="IPR024185">
    <property type="entry name" value="FTHF_cligase-like_sf"/>
</dbReference>